<evidence type="ECO:0008006" key="3">
    <source>
        <dbReference type="Google" id="ProtNLM"/>
    </source>
</evidence>
<keyword evidence="1" id="KW-0175">Coiled coil</keyword>
<evidence type="ECO:0000313" key="2">
    <source>
        <dbReference type="EMBL" id="CAE0370539.1"/>
    </source>
</evidence>
<protein>
    <recommendedName>
        <fullName evidence="3">F-box domain-containing protein</fullName>
    </recommendedName>
</protein>
<gene>
    <name evidence="2" type="ORF">ALAG00032_LOCUS11317</name>
</gene>
<feature type="coiled-coil region" evidence="1">
    <location>
        <begin position="555"/>
        <end position="582"/>
    </location>
</feature>
<reference evidence="2" key="1">
    <citation type="submission" date="2021-01" db="EMBL/GenBank/DDBJ databases">
        <authorList>
            <person name="Corre E."/>
            <person name="Pelletier E."/>
            <person name="Niang G."/>
            <person name="Scheremetjew M."/>
            <person name="Finn R."/>
            <person name="Kale V."/>
            <person name="Holt S."/>
            <person name="Cochrane G."/>
            <person name="Meng A."/>
            <person name="Brown T."/>
            <person name="Cohen L."/>
        </authorList>
    </citation>
    <scope>NUCLEOTIDE SEQUENCE</scope>
    <source>
        <strain evidence="2">CCMP1510</strain>
    </source>
</reference>
<sequence length="889" mass="102482">MEELVNYFKREAADKKKVGIIKNALDKGVKSNTIVLIKSTSGAARYHLNILSSCGAIKEKKTRTSKTSKGKNPNKNISLPLSSLPLQVYPIIIEFLPLDISSEDLLALREVSRAFRNEIDRDFSSAEWQRAIGIKKFKITHGFHPENAHRKNRLTISSVRERLCVICRKNYKGKFDDVFGLFAHNDCRRQGSINVYYTANEYGQSWDSLCSLALQHNIQRPMTEMKSGWRRFSKQSYNYSVAWRYPAWFIPRHHSLFGFVESLAQFDTSLNSRLSEERGRRRRRITSMYQKRDLQIERERRAEERTHNVLEQLGEADGARLRACKEAEVDPIHCQYSRLINPNTLEIDTSVETWRALIEQSEENIRKAHQRPQMLRSALGFDTCVKLDALLNKKNYHNVESCFQRACQSFSLEFEKLGHPKFSNNEINITPQYWGEEIKRLSHGLYWITTLSKNLLQNSDLSSRFISLYNRLTPENKSSTEISSLSATFFSSRYMRKTDYSYASPLIKRLLILGKSGSNIEVELQMIESAFEHAAARSSSSNVDLAKLIIKSDDVLKNEVNRQELEAAKERTQQRVARLYAALGSVDEERLRACLKAEPVSSAFSSFEAIILDPQAEPQICADEWRNKIIQSENAIQCGRDRLIRIKKLLDRDSAQVDELRRTNKSVQEIFDLIEQPGSLSCNLPCDEIKLLFHCRRIVDAALKSYRDSEHSTILKSNISIRDSLIRLGFWENYQQIFQVLGKSSILNYIHSQKFLCFCLESPLIKRLLLIERLLQDQGEDSASEELINEFQKLNSVRSFVGNAILSENNNSLVKLIICGHKPQTTAYHCDHSPNPTCTYNCCNHCCPFTKGLDVPECAGHELRRLTASFIYDDYYDDYYDGYDSNYDY</sequence>
<name>A0A7S3K306_9STRA</name>
<organism evidence="2">
    <name type="scientific">Aureoumbra lagunensis</name>
    <dbReference type="NCBI Taxonomy" id="44058"/>
    <lineage>
        <taxon>Eukaryota</taxon>
        <taxon>Sar</taxon>
        <taxon>Stramenopiles</taxon>
        <taxon>Ochrophyta</taxon>
        <taxon>Pelagophyceae</taxon>
        <taxon>Pelagomonadales</taxon>
        <taxon>Aureoumbra</taxon>
    </lineage>
</organism>
<dbReference type="AlphaFoldDB" id="A0A7S3K306"/>
<evidence type="ECO:0000256" key="1">
    <source>
        <dbReference type="SAM" id="Coils"/>
    </source>
</evidence>
<dbReference type="EMBL" id="HBIJ01016998">
    <property type="protein sequence ID" value="CAE0370539.1"/>
    <property type="molecule type" value="Transcribed_RNA"/>
</dbReference>
<proteinExistence type="predicted"/>
<accession>A0A7S3K306</accession>